<name>A0ACB7TC59_HYAAI</name>
<gene>
    <name evidence="1" type="ORF">HPB50_004613</name>
</gene>
<organism evidence="1 2">
    <name type="scientific">Hyalomma asiaticum</name>
    <name type="common">Tick</name>
    <dbReference type="NCBI Taxonomy" id="266040"/>
    <lineage>
        <taxon>Eukaryota</taxon>
        <taxon>Metazoa</taxon>
        <taxon>Ecdysozoa</taxon>
        <taxon>Arthropoda</taxon>
        <taxon>Chelicerata</taxon>
        <taxon>Arachnida</taxon>
        <taxon>Acari</taxon>
        <taxon>Parasitiformes</taxon>
        <taxon>Ixodida</taxon>
        <taxon>Ixodoidea</taxon>
        <taxon>Ixodidae</taxon>
        <taxon>Hyalomminae</taxon>
        <taxon>Hyalomma</taxon>
    </lineage>
</organism>
<reference evidence="1" key="1">
    <citation type="submission" date="2020-05" db="EMBL/GenBank/DDBJ databases">
        <title>Large-scale comparative analyses of tick genomes elucidate their genetic diversity and vector capacities.</title>
        <authorList>
            <person name="Jia N."/>
            <person name="Wang J."/>
            <person name="Shi W."/>
            <person name="Du L."/>
            <person name="Sun Y."/>
            <person name="Zhan W."/>
            <person name="Jiang J."/>
            <person name="Wang Q."/>
            <person name="Zhang B."/>
            <person name="Ji P."/>
            <person name="Sakyi L.B."/>
            <person name="Cui X."/>
            <person name="Yuan T."/>
            <person name="Jiang B."/>
            <person name="Yang W."/>
            <person name="Lam T.T.-Y."/>
            <person name="Chang Q."/>
            <person name="Ding S."/>
            <person name="Wang X."/>
            <person name="Zhu J."/>
            <person name="Ruan X."/>
            <person name="Zhao L."/>
            <person name="Wei J."/>
            <person name="Que T."/>
            <person name="Du C."/>
            <person name="Cheng J."/>
            <person name="Dai P."/>
            <person name="Han X."/>
            <person name="Huang E."/>
            <person name="Gao Y."/>
            <person name="Liu J."/>
            <person name="Shao H."/>
            <person name="Ye R."/>
            <person name="Li L."/>
            <person name="Wei W."/>
            <person name="Wang X."/>
            <person name="Wang C."/>
            <person name="Yang T."/>
            <person name="Huo Q."/>
            <person name="Li W."/>
            <person name="Guo W."/>
            <person name="Chen H."/>
            <person name="Zhou L."/>
            <person name="Ni X."/>
            <person name="Tian J."/>
            <person name="Zhou Y."/>
            <person name="Sheng Y."/>
            <person name="Liu T."/>
            <person name="Pan Y."/>
            <person name="Xia L."/>
            <person name="Li J."/>
            <person name="Zhao F."/>
            <person name="Cao W."/>
        </authorList>
    </citation>
    <scope>NUCLEOTIDE SEQUENCE</scope>
    <source>
        <strain evidence="1">Hyas-2018</strain>
    </source>
</reference>
<dbReference type="Proteomes" id="UP000821845">
    <property type="component" value="Chromosome 1"/>
</dbReference>
<accession>A0ACB7TC59</accession>
<proteinExistence type="predicted"/>
<evidence type="ECO:0000313" key="2">
    <source>
        <dbReference type="Proteomes" id="UP000821845"/>
    </source>
</evidence>
<keyword evidence="2" id="KW-1185">Reference proteome</keyword>
<sequence length="145" mass="15881">MGMVFLREEVVRDIIKNTKLAMHHVSHYPVHEASPISVCDLDLPVSSSSGCESPGEHSWFAGKKAGISPLEWTTRSSTRGDNEHPYSLLCALVDAALSLVAHVYPSVAKAILALFDFLLSCFGKAALSARQISLKNIRNKVMIFQ</sequence>
<dbReference type="EMBL" id="CM023481">
    <property type="protein sequence ID" value="KAH6944731.1"/>
    <property type="molecule type" value="Genomic_DNA"/>
</dbReference>
<comment type="caution">
    <text evidence="1">The sequence shown here is derived from an EMBL/GenBank/DDBJ whole genome shotgun (WGS) entry which is preliminary data.</text>
</comment>
<evidence type="ECO:0000313" key="1">
    <source>
        <dbReference type="EMBL" id="KAH6944731.1"/>
    </source>
</evidence>
<protein>
    <submittedName>
        <fullName evidence="1">Uncharacterized protein</fullName>
    </submittedName>
</protein>